<organism evidence="2 3">
    <name type="scientific">Flammeovirga kamogawensis</name>
    <dbReference type="NCBI Taxonomy" id="373891"/>
    <lineage>
        <taxon>Bacteria</taxon>
        <taxon>Pseudomonadati</taxon>
        <taxon>Bacteroidota</taxon>
        <taxon>Cytophagia</taxon>
        <taxon>Cytophagales</taxon>
        <taxon>Flammeovirgaceae</taxon>
        <taxon>Flammeovirga</taxon>
    </lineage>
</organism>
<evidence type="ECO:0000256" key="1">
    <source>
        <dbReference type="SAM" id="Phobius"/>
    </source>
</evidence>
<accession>A0ABX8GUA0</accession>
<keyword evidence="1" id="KW-1133">Transmembrane helix</keyword>
<protein>
    <recommendedName>
        <fullName evidence="4">DUF4625 domain-containing protein</fullName>
    </recommendedName>
</protein>
<reference evidence="2 3" key="1">
    <citation type="submission" date="2021-05" db="EMBL/GenBank/DDBJ databases">
        <title>Comparative genomic studies on the polysaccharide-degrading batcterial strains of the Flammeovirga genus.</title>
        <authorList>
            <person name="Zewei F."/>
            <person name="Zheng Z."/>
            <person name="Yu L."/>
            <person name="Ruyue G."/>
            <person name="Yanhong M."/>
            <person name="Yuanyuan C."/>
            <person name="Jingyan G."/>
            <person name="Wenjun H."/>
        </authorList>
    </citation>
    <scope>NUCLEOTIDE SEQUENCE [LARGE SCALE GENOMIC DNA]</scope>
    <source>
        <strain evidence="2 3">YS10</strain>
    </source>
</reference>
<name>A0ABX8GUA0_9BACT</name>
<dbReference type="Proteomes" id="UP000682802">
    <property type="component" value="Chromosome 1"/>
</dbReference>
<evidence type="ECO:0000313" key="2">
    <source>
        <dbReference type="EMBL" id="QWG07165.1"/>
    </source>
</evidence>
<sequence length="154" mass="16583">MKITTKAIYNLMVRFAIISVSALVIASCNKEDDTEPTPDVASIEITNFEDGDYITLGEATTFQTFVNSPSGYLQNAKLAFTNVDNGEVLEFTLEGKVPKSANIPVQAVLSADVKIDVLGAYKVIASYDYLEEGSASVIVSEEITIEAAAMIDTE</sequence>
<dbReference type="PROSITE" id="PS51257">
    <property type="entry name" value="PROKAR_LIPOPROTEIN"/>
    <property type="match status" value="1"/>
</dbReference>
<evidence type="ECO:0008006" key="4">
    <source>
        <dbReference type="Google" id="ProtNLM"/>
    </source>
</evidence>
<evidence type="ECO:0000313" key="3">
    <source>
        <dbReference type="Proteomes" id="UP000682802"/>
    </source>
</evidence>
<keyword evidence="1" id="KW-0812">Transmembrane</keyword>
<feature type="transmembrane region" description="Helical" evidence="1">
    <location>
        <begin position="7"/>
        <end position="26"/>
    </location>
</feature>
<keyword evidence="1" id="KW-0472">Membrane</keyword>
<gene>
    <name evidence="2" type="ORF">KM029_17965</name>
</gene>
<dbReference type="RefSeq" id="WP_144074566.1">
    <property type="nucleotide sequence ID" value="NZ_CP076128.1"/>
</dbReference>
<keyword evidence="3" id="KW-1185">Reference proteome</keyword>
<proteinExistence type="predicted"/>
<dbReference type="EMBL" id="CP076128">
    <property type="protein sequence ID" value="QWG07165.1"/>
    <property type="molecule type" value="Genomic_DNA"/>
</dbReference>